<name>A0A6C0F838_9ZZZZ</name>
<dbReference type="EMBL" id="MN738786">
    <property type="protein sequence ID" value="QHT36783.1"/>
    <property type="molecule type" value="Genomic_DNA"/>
</dbReference>
<dbReference type="GO" id="GO:0016757">
    <property type="term" value="F:glycosyltransferase activity"/>
    <property type="evidence" value="ECO:0007669"/>
    <property type="project" value="InterPro"/>
</dbReference>
<dbReference type="Pfam" id="PF00534">
    <property type="entry name" value="Glycos_transf_1"/>
    <property type="match status" value="1"/>
</dbReference>
<keyword evidence="2" id="KW-0472">Membrane</keyword>
<accession>A0A6C0F838</accession>
<evidence type="ECO:0000256" key="2">
    <source>
        <dbReference type="SAM" id="Phobius"/>
    </source>
</evidence>
<dbReference type="AlphaFoldDB" id="A0A6C0F838"/>
<dbReference type="PANTHER" id="PTHR46401:SF2">
    <property type="entry name" value="GLYCOSYLTRANSFERASE WBBK-RELATED"/>
    <property type="match status" value="1"/>
</dbReference>
<evidence type="ECO:0000259" key="3">
    <source>
        <dbReference type="Pfam" id="PF00534"/>
    </source>
</evidence>
<feature type="transmembrane region" description="Helical" evidence="2">
    <location>
        <begin position="6"/>
        <end position="25"/>
    </location>
</feature>
<dbReference type="Gene3D" id="3.40.50.2000">
    <property type="entry name" value="Glycogen Phosphorylase B"/>
    <property type="match status" value="1"/>
</dbReference>
<keyword evidence="2" id="KW-1133">Transmembrane helix</keyword>
<evidence type="ECO:0000313" key="4">
    <source>
        <dbReference type="EMBL" id="QHT36783.1"/>
    </source>
</evidence>
<keyword evidence="2" id="KW-0812">Transmembrane</keyword>
<dbReference type="SUPFAM" id="SSF53756">
    <property type="entry name" value="UDP-Glycosyltransferase/glycogen phosphorylase"/>
    <property type="match status" value="1"/>
</dbReference>
<dbReference type="InterPro" id="IPR001296">
    <property type="entry name" value="Glyco_trans_1"/>
</dbReference>
<sequence length="410" mass="48116">MNLYETMLAIFLMIFLSLRSLFDYFRGYFKSWSYTHNKKTQIKVGLLTNEIPPIVYGGVATWIVNFISMFEGDDRVTVIPIFLAYNDALPEKCYNKYKDIRVIEKPEDINECFADIDVCVNNLWIALETIIQIKEEFPCMNIVSVCHSLIRMENITNMGSCYTSNFNQQEITFQHSDYVVLISKAEKDYYNQFGYNLFDTKTKVIYNSYQPKYDDTELDINYSSNTLGYIGRHVPRKRPEIPIVSINQNNIEGISVVNMGVDYDKYDNAYWRILEKKYEESLKIIPFTSDKTIKEQYWKEIGINCITGIYEPFGYTICECLDRRVPVIVSNIDGPKEIVEEVVDHVYTYEVDVDNYQKDIQNFTQTLRETLSVDPEVRKHNANRARKALDKLRPENIKEDWIVLLTEILD</sequence>
<reference evidence="4" key="1">
    <citation type="journal article" date="2020" name="Nature">
        <title>Giant virus diversity and host interactions through global metagenomics.</title>
        <authorList>
            <person name="Schulz F."/>
            <person name="Roux S."/>
            <person name="Paez-Espino D."/>
            <person name="Jungbluth S."/>
            <person name="Walsh D.A."/>
            <person name="Denef V.J."/>
            <person name="McMahon K.D."/>
            <person name="Konstantinidis K.T."/>
            <person name="Eloe-Fadrosh E.A."/>
            <person name="Kyrpides N.C."/>
            <person name="Woyke T."/>
        </authorList>
    </citation>
    <scope>NUCLEOTIDE SEQUENCE</scope>
    <source>
        <strain evidence="4">GVMAG-S-ERX555967-130</strain>
    </source>
</reference>
<evidence type="ECO:0000256" key="1">
    <source>
        <dbReference type="ARBA" id="ARBA00022679"/>
    </source>
</evidence>
<keyword evidence="1" id="KW-0808">Transferase</keyword>
<dbReference type="CDD" id="cd03801">
    <property type="entry name" value="GT4_PimA-like"/>
    <property type="match status" value="1"/>
</dbReference>
<organism evidence="4">
    <name type="scientific">viral metagenome</name>
    <dbReference type="NCBI Taxonomy" id="1070528"/>
    <lineage>
        <taxon>unclassified sequences</taxon>
        <taxon>metagenomes</taxon>
        <taxon>organismal metagenomes</taxon>
    </lineage>
</organism>
<dbReference type="PANTHER" id="PTHR46401">
    <property type="entry name" value="GLYCOSYLTRANSFERASE WBBK-RELATED"/>
    <property type="match status" value="1"/>
</dbReference>
<proteinExistence type="predicted"/>
<feature type="domain" description="Glycosyl transferase family 1" evidence="3">
    <location>
        <begin position="219"/>
        <end position="363"/>
    </location>
</feature>
<protein>
    <recommendedName>
        <fullName evidence="3">Glycosyl transferase family 1 domain-containing protein</fullName>
    </recommendedName>
</protein>